<evidence type="ECO:0000256" key="2">
    <source>
        <dbReference type="SAM" id="Phobius"/>
    </source>
</evidence>
<evidence type="ECO:0000313" key="5">
    <source>
        <dbReference type="Proteomes" id="UP000295573"/>
    </source>
</evidence>
<gene>
    <name evidence="4" type="ORF">EV646_1011217</name>
</gene>
<evidence type="ECO:0000259" key="3">
    <source>
        <dbReference type="Pfam" id="PF23539"/>
    </source>
</evidence>
<feature type="transmembrane region" description="Helical" evidence="2">
    <location>
        <begin position="113"/>
        <end position="144"/>
    </location>
</feature>
<evidence type="ECO:0000256" key="1">
    <source>
        <dbReference type="SAM" id="MobiDB-lite"/>
    </source>
</evidence>
<feature type="transmembrane region" description="Helical" evidence="2">
    <location>
        <begin position="156"/>
        <end position="173"/>
    </location>
</feature>
<feature type="transmembrane region" description="Helical" evidence="2">
    <location>
        <begin position="185"/>
        <end position="202"/>
    </location>
</feature>
<dbReference type="Pfam" id="PF23539">
    <property type="entry name" value="DUF7134"/>
    <property type="match status" value="1"/>
</dbReference>
<proteinExistence type="predicted"/>
<reference evidence="4 5" key="1">
    <citation type="journal article" date="2015" name="Stand. Genomic Sci.">
        <title>Genomic Encyclopedia of Bacterial and Archaeal Type Strains, Phase III: the genomes of soil and plant-associated and newly described type strains.</title>
        <authorList>
            <person name="Whitman W.B."/>
            <person name="Woyke T."/>
            <person name="Klenk H.P."/>
            <person name="Zhou Y."/>
            <person name="Lilburn T.G."/>
            <person name="Beck B.J."/>
            <person name="De Vos P."/>
            <person name="Vandamme P."/>
            <person name="Eisen J.A."/>
            <person name="Garrity G."/>
            <person name="Hugenholtz P."/>
            <person name="Kyrpides N.C."/>
        </authorList>
    </citation>
    <scope>NUCLEOTIDE SEQUENCE [LARGE SCALE GENOMIC DNA]</scope>
    <source>
        <strain evidence="4 5">VKM Ac-2541</strain>
    </source>
</reference>
<dbReference type="EMBL" id="SLWR01000001">
    <property type="protein sequence ID" value="TCO52219.1"/>
    <property type="molecule type" value="Genomic_DNA"/>
</dbReference>
<accession>A0A4R2J8P4</accession>
<comment type="caution">
    <text evidence="4">The sequence shown here is derived from an EMBL/GenBank/DDBJ whole genome shotgun (WGS) entry which is preliminary data.</text>
</comment>
<dbReference type="Proteomes" id="UP000295573">
    <property type="component" value="Unassembled WGS sequence"/>
</dbReference>
<protein>
    <recommendedName>
        <fullName evidence="3">DUF7134 domain-containing protein</fullName>
    </recommendedName>
</protein>
<sequence>MVPTPRAEQPPQSDLPPLSPTLAPGPTTLQPSGADEPAPAVHSADAVSVPGSGVVVEWVIDLLMGLALTVLAVGSVMVPDPLDARQYPPPDLRLAGLAVLASLPLVLRRRFPATVLVVSLGAWLTIWLLGWAQGVVPACTLFALYAAAAYQPLRRALISLGLMLAGVTVAVRLDSPEYSSWPLDLVSLVGFSLVWGVVCRYGESGSGSRPPYDGLWKPSALGRRWRSEPCSPSGCGSRVNCMTSCPTPCR</sequence>
<dbReference type="InterPro" id="IPR055558">
    <property type="entry name" value="DUF7134"/>
</dbReference>
<keyword evidence="2" id="KW-1133">Transmembrane helix</keyword>
<feature type="region of interest" description="Disordered" evidence="1">
    <location>
        <begin position="1"/>
        <end position="44"/>
    </location>
</feature>
<dbReference type="RefSeq" id="WP_132144638.1">
    <property type="nucleotide sequence ID" value="NZ_SLWR01000001.1"/>
</dbReference>
<keyword evidence="5" id="KW-1185">Reference proteome</keyword>
<keyword evidence="2" id="KW-0472">Membrane</keyword>
<evidence type="ECO:0000313" key="4">
    <source>
        <dbReference type="EMBL" id="TCO52219.1"/>
    </source>
</evidence>
<keyword evidence="2" id="KW-0812">Transmembrane</keyword>
<feature type="domain" description="DUF7134" evidence="3">
    <location>
        <begin position="60"/>
        <end position="195"/>
    </location>
</feature>
<feature type="transmembrane region" description="Helical" evidence="2">
    <location>
        <begin position="58"/>
        <end position="78"/>
    </location>
</feature>
<organism evidence="4 5">
    <name type="scientific">Kribbella antiqua</name>
    <dbReference type="NCBI Taxonomy" id="2512217"/>
    <lineage>
        <taxon>Bacteria</taxon>
        <taxon>Bacillati</taxon>
        <taxon>Actinomycetota</taxon>
        <taxon>Actinomycetes</taxon>
        <taxon>Propionibacteriales</taxon>
        <taxon>Kribbellaceae</taxon>
        <taxon>Kribbella</taxon>
    </lineage>
</organism>
<dbReference type="AlphaFoldDB" id="A0A4R2J8P4"/>
<name>A0A4R2J8P4_9ACTN</name>